<dbReference type="AlphaFoldDB" id="A0A399RKM6"/>
<protein>
    <submittedName>
        <fullName evidence="3">Alkaline phosphatase family protein</fullName>
    </submittedName>
</protein>
<dbReference type="SUPFAM" id="SSF56300">
    <property type="entry name" value="Metallo-dependent phosphatases"/>
    <property type="match status" value="1"/>
</dbReference>
<feature type="chain" id="PRO_5017336813" evidence="1">
    <location>
        <begin position="19"/>
        <end position="398"/>
    </location>
</feature>
<dbReference type="InterPro" id="IPR029052">
    <property type="entry name" value="Metallo-depent_PP-like"/>
</dbReference>
<evidence type="ECO:0000256" key="1">
    <source>
        <dbReference type="SAM" id="SignalP"/>
    </source>
</evidence>
<dbReference type="CDD" id="cd07389">
    <property type="entry name" value="MPP_PhoD"/>
    <property type="match status" value="1"/>
</dbReference>
<organism evidence="3 4">
    <name type="scientific">Henriciella mobilis</name>
    <dbReference type="NCBI Taxonomy" id="2305467"/>
    <lineage>
        <taxon>Bacteria</taxon>
        <taxon>Pseudomonadati</taxon>
        <taxon>Pseudomonadota</taxon>
        <taxon>Alphaproteobacteria</taxon>
        <taxon>Hyphomonadales</taxon>
        <taxon>Hyphomonadaceae</taxon>
        <taxon>Henriciella</taxon>
    </lineage>
</organism>
<dbReference type="Pfam" id="PF09423">
    <property type="entry name" value="PhoD"/>
    <property type="match status" value="2"/>
</dbReference>
<comment type="caution">
    <text evidence="3">The sequence shown here is derived from an EMBL/GenBank/DDBJ whole genome shotgun (WGS) entry which is preliminary data.</text>
</comment>
<dbReference type="PANTHER" id="PTHR33987:SF1">
    <property type="entry name" value="CALCINEURIN-LIKE METALLO-PHOSPHOESTERASE SUPERFAMILY PROTEIN"/>
    <property type="match status" value="1"/>
</dbReference>
<dbReference type="InterPro" id="IPR018946">
    <property type="entry name" value="PhoD-like_MPP"/>
</dbReference>
<evidence type="ECO:0000313" key="4">
    <source>
        <dbReference type="Proteomes" id="UP000266385"/>
    </source>
</evidence>
<evidence type="ECO:0000259" key="2">
    <source>
        <dbReference type="Pfam" id="PF09423"/>
    </source>
</evidence>
<feature type="signal peptide" evidence="1">
    <location>
        <begin position="1"/>
        <end position="18"/>
    </location>
</feature>
<dbReference type="EMBL" id="QWFX01000006">
    <property type="protein sequence ID" value="RIJ30319.1"/>
    <property type="molecule type" value="Genomic_DNA"/>
</dbReference>
<keyword evidence="1" id="KW-0732">Signal</keyword>
<dbReference type="PROSITE" id="PS51257">
    <property type="entry name" value="PROKAR_LIPOPROTEIN"/>
    <property type="match status" value="1"/>
</dbReference>
<evidence type="ECO:0000313" key="3">
    <source>
        <dbReference type="EMBL" id="RIJ30319.1"/>
    </source>
</evidence>
<dbReference type="OrthoDB" id="327733at2"/>
<dbReference type="PANTHER" id="PTHR33987">
    <property type="entry name" value="CALCINEURIN-LIKE METALLO-PHOSPHOESTERASE SUPERFAMILY PROTEIN"/>
    <property type="match status" value="1"/>
</dbReference>
<accession>A0A399RKM6</accession>
<sequence>MAVRAVTGLLAGALMLSACVTQEGGSVLPNIFEPAPKSAVEALNRYYDDVPASSLPRAPEGVALPGEDAVISRILVASCNDEELESPTLAQLASEEADLFLMIGDNVYGDRDGRAYSVNEPELDELRESFAELATRKEFIAAREKFPMMVAWDDHDYGANDSGKNFPFKAFAERIHETFWGLDGEDVGQWPGTYYARSFGPEGQRVQVIVLDTRFFRSDLTPTDEYGAPGKERYIPTPADEPQDMLGTEQWTWLENRLQDPADIRFIVSSIQVMPTVHGWEAWSTMPVERQRLFDLVKSTEAGGVVFLSGDRHSGFVYEERGALPYSANELTASSLNLSFATESDERDARQIGAAFPPENYGAVEIDWAGKTVSLILKDGDGETARRNDIAFSDIGVD</sequence>
<gene>
    <name evidence="3" type="ORF">D1223_06670</name>
</gene>
<name>A0A399RKM6_9PROT</name>
<dbReference type="Gene3D" id="3.60.21.70">
    <property type="entry name" value="PhoD-like phosphatase"/>
    <property type="match status" value="1"/>
</dbReference>
<reference evidence="3 4" key="1">
    <citation type="submission" date="2018-08" db="EMBL/GenBank/DDBJ databases">
        <title>Henriciella mobilis sp. nov., isolated from seawater.</title>
        <authorList>
            <person name="Cheng H."/>
            <person name="Wu Y.-H."/>
            <person name="Xu X.-W."/>
            <person name="Guo L.-L."/>
        </authorList>
    </citation>
    <scope>NUCLEOTIDE SEQUENCE [LARGE SCALE GENOMIC DNA]</scope>
    <source>
        <strain evidence="3 4">JN25</strain>
    </source>
</reference>
<dbReference type="InterPro" id="IPR038607">
    <property type="entry name" value="PhoD-like_sf"/>
</dbReference>
<dbReference type="Proteomes" id="UP000266385">
    <property type="component" value="Unassembled WGS sequence"/>
</dbReference>
<feature type="domain" description="PhoD-like phosphatase metallophosphatase" evidence="2">
    <location>
        <begin position="203"/>
        <end position="345"/>
    </location>
</feature>
<proteinExistence type="predicted"/>
<keyword evidence="4" id="KW-1185">Reference proteome</keyword>
<dbReference type="RefSeq" id="WP_119375638.1">
    <property type="nucleotide sequence ID" value="NZ_QWFX01000006.1"/>
</dbReference>
<feature type="domain" description="PhoD-like phosphatase metallophosphatase" evidence="2">
    <location>
        <begin position="75"/>
        <end position="157"/>
    </location>
</feature>